<sequence length="194" mass="22850">MQIVTWNKDALMQQSAIGLLDTRFRLYSVYLFHDYREKRKNYSVPFKLKAFEIAERHSKESAARQCNLDPRRLREWCSQKDKLTEIKGKGKSKRKLLRGAGRRPNDEDMEDQLFQWICDMREKNLQMSCRLIKQKLKALGKDDFKASTGWLTLFMKLKSLSLRRKTTVSQSTPVNVIPNLFFQYFCNGQSGILV</sequence>
<feature type="region of interest" description="Disordered" evidence="2">
    <location>
        <begin position="87"/>
        <end position="106"/>
    </location>
</feature>
<dbReference type="SMART" id="SM00674">
    <property type="entry name" value="CENPB"/>
    <property type="match status" value="1"/>
</dbReference>
<dbReference type="PROSITE" id="PS51253">
    <property type="entry name" value="HTH_CENPB"/>
    <property type="match status" value="1"/>
</dbReference>
<dbReference type="InParanoid" id="A0A1X7TX84"/>
<dbReference type="Pfam" id="PF03221">
    <property type="entry name" value="HTH_Tnp_Tc5"/>
    <property type="match status" value="1"/>
</dbReference>
<evidence type="ECO:0000256" key="1">
    <source>
        <dbReference type="ARBA" id="ARBA00023125"/>
    </source>
</evidence>
<dbReference type="AlphaFoldDB" id="A0A1X7TX84"/>
<dbReference type="InterPro" id="IPR009057">
    <property type="entry name" value="Homeodomain-like_sf"/>
</dbReference>
<protein>
    <recommendedName>
        <fullName evidence="3">HTH CENPB-type domain-containing protein</fullName>
    </recommendedName>
</protein>
<evidence type="ECO:0000313" key="4">
    <source>
        <dbReference type="EnsemblMetazoa" id="Aqu2.1.19714_001"/>
    </source>
</evidence>
<dbReference type="SUPFAM" id="SSF46689">
    <property type="entry name" value="Homeodomain-like"/>
    <property type="match status" value="1"/>
</dbReference>
<proteinExistence type="predicted"/>
<accession>A0A1X7TX84</accession>
<reference evidence="4" key="1">
    <citation type="submission" date="2017-05" db="UniProtKB">
        <authorList>
            <consortium name="EnsemblMetazoa"/>
        </authorList>
    </citation>
    <scope>IDENTIFICATION</scope>
</reference>
<dbReference type="GO" id="GO:0003677">
    <property type="term" value="F:DNA binding"/>
    <property type="evidence" value="ECO:0007669"/>
    <property type="project" value="UniProtKB-KW"/>
</dbReference>
<dbReference type="Gene3D" id="1.10.10.60">
    <property type="entry name" value="Homeodomain-like"/>
    <property type="match status" value="1"/>
</dbReference>
<dbReference type="InterPro" id="IPR006600">
    <property type="entry name" value="HTH_CenpB_DNA-bd_dom"/>
</dbReference>
<evidence type="ECO:0000259" key="3">
    <source>
        <dbReference type="PROSITE" id="PS51253"/>
    </source>
</evidence>
<dbReference type="eggNOG" id="KOG3105">
    <property type="taxonomic scope" value="Eukaryota"/>
</dbReference>
<keyword evidence="1" id="KW-0238">DNA-binding</keyword>
<feature type="compositionally biased region" description="Basic residues" evidence="2">
    <location>
        <begin position="89"/>
        <end position="101"/>
    </location>
</feature>
<dbReference type="OrthoDB" id="10060239at2759"/>
<organism evidence="4">
    <name type="scientific">Amphimedon queenslandica</name>
    <name type="common">Sponge</name>
    <dbReference type="NCBI Taxonomy" id="400682"/>
    <lineage>
        <taxon>Eukaryota</taxon>
        <taxon>Metazoa</taxon>
        <taxon>Porifera</taxon>
        <taxon>Demospongiae</taxon>
        <taxon>Heteroscleromorpha</taxon>
        <taxon>Haplosclerida</taxon>
        <taxon>Niphatidae</taxon>
        <taxon>Amphimedon</taxon>
    </lineage>
</organism>
<evidence type="ECO:0000256" key="2">
    <source>
        <dbReference type="SAM" id="MobiDB-lite"/>
    </source>
</evidence>
<dbReference type="EnsemblMetazoa" id="Aqu2.1.19714_001">
    <property type="protein sequence ID" value="Aqu2.1.19714_001"/>
    <property type="gene ID" value="Aqu2.1.19714"/>
</dbReference>
<name>A0A1X7TX84_AMPQE</name>
<feature type="domain" description="HTH CENPB-type" evidence="3">
    <location>
        <begin position="97"/>
        <end position="164"/>
    </location>
</feature>